<dbReference type="PANTHER" id="PTHR23292">
    <property type="entry name" value="LIPOPOLYSACCHARIDE-INDUCED TUMOR NECROSIS FACTOR-ALPHA FACTOR"/>
    <property type="match status" value="1"/>
</dbReference>
<gene>
    <name evidence="10" type="primary">LOC114661177</name>
</gene>
<dbReference type="InterPro" id="IPR037519">
    <property type="entry name" value="LITAF_fam"/>
</dbReference>
<name>A0A8C4T694_ERPCA</name>
<dbReference type="GO" id="GO:0005634">
    <property type="term" value="C:nucleus"/>
    <property type="evidence" value="ECO:0007669"/>
    <property type="project" value="TreeGrafter"/>
</dbReference>
<evidence type="ECO:0000256" key="2">
    <source>
        <dbReference type="ARBA" id="ARBA00004414"/>
    </source>
</evidence>
<sequence length="158" mass="17078">MYTSPPPYTAAPAPYGSVAYQPQVMPFPMQPAMPGAQPINIQVQSIAPLPPPPATNIQIVTAPVVSQPQPTNYVADQIIINPVLGDKPCLAKCQYCRRQAVTNVTYTTGGFAWLICVLLFLFGGSLGCCLIPFCVNSCKDAHHQCSQCSAEIYVHKRL</sequence>
<evidence type="ECO:0000313" key="10">
    <source>
        <dbReference type="Ensembl" id="ENSECRP00000027759.1"/>
    </source>
</evidence>
<dbReference type="InterPro" id="IPR006629">
    <property type="entry name" value="LITAF"/>
</dbReference>
<evidence type="ECO:0000256" key="1">
    <source>
        <dbReference type="ARBA" id="ARBA00004125"/>
    </source>
</evidence>
<keyword evidence="8" id="KW-1133">Transmembrane helix</keyword>
<dbReference type="GeneID" id="114661177"/>
<evidence type="ECO:0000256" key="5">
    <source>
        <dbReference type="ARBA" id="ARBA00022723"/>
    </source>
</evidence>
<feature type="transmembrane region" description="Helical" evidence="8">
    <location>
        <begin position="111"/>
        <end position="135"/>
    </location>
</feature>
<dbReference type="Pfam" id="PF10601">
    <property type="entry name" value="zf-LITAF-like"/>
    <property type="match status" value="1"/>
</dbReference>
<proteinExistence type="inferred from homology"/>
<keyword evidence="7 8" id="KW-0472">Membrane</keyword>
<comment type="subcellular location">
    <subcellularLocation>
        <location evidence="1">Endosome membrane</location>
        <topology evidence="1">Peripheral membrane protein</topology>
        <orientation evidence="1">Cytoplasmic side</orientation>
    </subcellularLocation>
    <subcellularLocation>
        <location evidence="2">Late endosome membrane</location>
    </subcellularLocation>
    <subcellularLocation>
        <location evidence="3">Lysosome membrane</location>
        <topology evidence="3">Peripheral membrane protein</topology>
        <orientation evidence="3">Cytoplasmic side</orientation>
    </subcellularLocation>
</comment>
<evidence type="ECO:0000256" key="4">
    <source>
        <dbReference type="ARBA" id="ARBA00005975"/>
    </source>
</evidence>
<dbReference type="AlphaFoldDB" id="A0A8C4T694"/>
<dbReference type="OrthoDB" id="4713066at2759"/>
<dbReference type="GO" id="GO:0008270">
    <property type="term" value="F:zinc ion binding"/>
    <property type="evidence" value="ECO:0007669"/>
    <property type="project" value="TreeGrafter"/>
</dbReference>
<dbReference type="RefSeq" id="XP_028670214.1">
    <property type="nucleotide sequence ID" value="XM_028814381.2"/>
</dbReference>
<dbReference type="SMART" id="SM00714">
    <property type="entry name" value="LITAF"/>
    <property type="match status" value="1"/>
</dbReference>
<keyword evidence="11" id="KW-1185">Reference proteome</keyword>
<dbReference type="GO" id="GO:0098560">
    <property type="term" value="C:cytoplasmic side of late endosome membrane"/>
    <property type="evidence" value="ECO:0007669"/>
    <property type="project" value="TreeGrafter"/>
</dbReference>
<dbReference type="GO" id="GO:0098574">
    <property type="term" value="C:cytoplasmic side of lysosomal membrane"/>
    <property type="evidence" value="ECO:0007669"/>
    <property type="project" value="TreeGrafter"/>
</dbReference>
<evidence type="ECO:0000313" key="11">
    <source>
        <dbReference type="Proteomes" id="UP000694620"/>
    </source>
</evidence>
<evidence type="ECO:0000256" key="6">
    <source>
        <dbReference type="ARBA" id="ARBA00022833"/>
    </source>
</evidence>
<accession>A0A8C4T694</accession>
<evidence type="ECO:0000259" key="9">
    <source>
        <dbReference type="PROSITE" id="PS51837"/>
    </source>
</evidence>
<dbReference type="GeneTree" id="ENSGT00940000155366"/>
<dbReference type="PANTHER" id="PTHR23292:SF46">
    <property type="entry name" value="LIPOPOLYSACCHARIDE-INDUCED TUMOR NECROSIS FACTOR-ALPHA FACTOR HOMOLOG"/>
    <property type="match status" value="1"/>
</dbReference>
<dbReference type="Ensembl" id="ENSECRT00000028338.1">
    <property type="protein sequence ID" value="ENSECRP00000027759.1"/>
    <property type="gene ID" value="ENSECRG00000018814.1"/>
</dbReference>
<evidence type="ECO:0000256" key="8">
    <source>
        <dbReference type="SAM" id="Phobius"/>
    </source>
</evidence>
<feature type="domain" description="LITAF" evidence="9">
    <location>
        <begin position="69"/>
        <end position="157"/>
    </location>
</feature>
<evidence type="ECO:0000256" key="7">
    <source>
        <dbReference type="ARBA" id="ARBA00023136"/>
    </source>
</evidence>
<protein>
    <submittedName>
        <fullName evidence="10">Si:ch211-157c3.4</fullName>
    </submittedName>
</protein>
<evidence type="ECO:0000256" key="3">
    <source>
        <dbReference type="ARBA" id="ARBA00004630"/>
    </source>
</evidence>
<reference evidence="10" key="2">
    <citation type="submission" date="2025-08" db="UniProtKB">
        <authorList>
            <consortium name="Ensembl"/>
        </authorList>
    </citation>
    <scope>IDENTIFICATION</scope>
</reference>
<organism evidence="10 11">
    <name type="scientific">Erpetoichthys calabaricus</name>
    <name type="common">Rope fish</name>
    <name type="synonym">Calamoichthys calabaricus</name>
    <dbReference type="NCBI Taxonomy" id="27687"/>
    <lineage>
        <taxon>Eukaryota</taxon>
        <taxon>Metazoa</taxon>
        <taxon>Chordata</taxon>
        <taxon>Craniata</taxon>
        <taxon>Vertebrata</taxon>
        <taxon>Euteleostomi</taxon>
        <taxon>Actinopterygii</taxon>
        <taxon>Polypteriformes</taxon>
        <taxon>Polypteridae</taxon>
        <taxon>Erpetoichthys</taxon>
    </lineage>
</organism>
<dbReference type="PROSITE" id="PS51837">
    <property type="entry name" value="LITAF"/>
    <property type="match status" value="1"/>
</dbReference>
<reference evidence="10" key="3">
    <citation type="submission" date="2025-09" db="UniProtKB">
        <authorList>
            <consortium name="Ensembl"/>
        </authorList>
    </citation>
    <scope>IDENTIFICATION</scope>
</reference>
<keyword evidence="8" id="KW-0812">Transmembrane</keyword>
<reference evidence="10" key="1">
    <citation type="submission" date="2021-06" db="EMBL/GenBank/DDBJ databases">
        <authorList>
            <consortium name="Wellcome Sanger Institute Data Sharing"/>
        </authorList>
    </citation>
    <scope>NUCLEOTIDE SEQUENCE [LARGE SCALE GENOMIC DNA]</scope>
</reference>
<dbReference type="Proteomes" id="UP000694620">
    <property type="component" value="Chromosome 11"/>
</dbReference>
<comment type="similarity">
    <text evidence="4">Belongs to the CDIP1/LITAF family.</text>
</comment>
<keyword evidence="6" id="KW-0862">Zinc</keyword>
<keyword evidence="5" id="KW-0479">Metal-binding</keyword>